<evidence type="ECO:0000313" key="3">
    <source>
        <dbReference type="Proteomes" id="UP000004295"/>
    </source>
</evidence>
<reference evidence="2 3" key="1">
    <citation type="submission" date="2009-04" db="EMBL/GenBank/DDBJ databases">
        <authorList>
            <person name="Sebastian Y."/>
            <person name="Madupu R."/>
            <person name="Durkin A.S."/>
            <person name="Torralba M."/>
            <person name="Methe B."/>
            <person name="Sutton G.G."/>
            <person name="Strausberg R.L."/>
            <person name="Nelson K.E."/>
        </authorList>
    </citation>
    <scope>NUCLEOTIDE SEQUENCE [LARGE SCALE GENOMIC DNA]</scope>
    <source>
        <strain evidence="3">ATCC 35406 / BCRC 14492 / JCM 8526 / NCTC 13058 / HG 370</strain>
    </source>
</reference>
<dbReference type="InterPro" id="IPR002881">
    <property type="entry name" value="DUF58"/>
</dbReference>
<dbReference type="AlphaFoldDB" id="C3J9E2"/>
<dbReference type="PANTHER" id="PTHR33608:SF6">
    <property type="entry name" value="BLL2464 PROTEIN"/>
    <property type="match status" value="1"/>
</dbReference>
<dbReference type="Pfam" id="PF01882">
    <property type="entry name" value="DUF58"/>
    <property type="match status" value="1"/>
</dbReference>
<dbReference type="Gene3D" id="3.40.50.410">
    <property type="entry name" value="von Willebrand factor, type A domain"/>
    <property type="match status" value="1"/>
</dbReference>
<dbReference type="SMART" id="SM00327">
    <property type="entry name" value="VWA"/>
    <property type="match status" value="1"/>
</dbReference>
<dbReference type="RefSeq" id="WP_004332889.1">
    <property type="nucleotide sequence ID" value="NZ_ACNN01000012.1"/>
</dbReference>
<dbReference type="InterPro" id="IPR036465">
    <property type="entry name" value="vWFA_dom_sf"/>
</dbReference>
<comment type="caution">
    <text evidence="2">The sequence shown here is derived from an EMBL/GenBank/DDBJ whole genome shotgun (WGS) entry which is preliminary data.</text>
</comment>
<protein>
    <recommendedName>
        <fullName evidence="1">VWFA domain-containing protein</fullName>
    </recommendedName>
</protein>
<gene>
    <name evidence="2" type="ORF">POREN0001_1086</name>
</gene>
<dbReference type="GeneID" id="93366431"/>
<dbReference type="EMBL" id="ACNN01000012">
    <property type="protein sequence ID" value="EEN83261.1"/>
    <property type="molecule type" value="Genomic_DNA"/>
</dbReference>
<evidence type="ECO:0000259" key="1">
    <source>
        <dbReference type="SMART" id="SM00327"/>
    </source>
</evidence>
<keyword evidence="3" id="KW-1185">Reference proteome</keyword>
<dbReference type="PANTHER" id="PTHR33608">
    <property type="entry name" value="BLL2464 PROTEIN"/>
    <property type="match status" value="1"/>
</dbReference>
<dbReference type="Proteomes" id="UP000004295">
    <property type="component" value="Unassembled WGS sequence"/>
</dbReference>
<dbReference type="eggNOG" id="COG1721">
    <property type="taxonomic scope" value="Bacteria"/>
</dbReference>
<sequence length="300" mass="34293">MPTNSTQSQLLQSDILQRVRRVEIKARGLSQELFAGEYHSAFRGRGMAFSEVREYQVGDDIRDIDWNVTARLGDPYIKIFEEERELTVMLAIDMSASLNFGTQEETKRELVAEIAATLAFSAIENNDKVGVLLFTDTVEKYIPPGKGKKHILYIIREILLFSPQGRGTNLEIPLTYLSRIVKKRSTTFIISDFMTDGKAESYRNALRFAARKHDLIAIVVRDPREEALPKMGLVQFEDPETGATRWIDTHSKKVRRAYAEGFSMAQEERRNSMKLYGIDYAEVATGEDFVRALLKIFSHR</sequence>
<proteinExistence type="predicted"/>
<name>C3J9E2_POREA</name>
<dbReference type="STRING" id="553175.POREN0001_1086"/>
<accession>C3J9E2</accession>
<feature type="domain" description="VWFA" evidence="1">
    <location>
        <begin position="85"/>
        <end position="256"/>
    </location>
</feature>
<dbReference type="InterPro" id="IPR002035">
    <property type="entry name" value="VWF_A"/>
</dbReference>
<organism evidence="2 3">
    <name type="scientific">Porphyromonas endodontalis (strain ATCC 35406 / DSM 24491 / JCM 8526 / CCUG 16442 / BCRC 14492 / NCTC 13058 / HG 370)</name>
    <name type="common">Bacteroides endodontalis</name>
    <dbReference type="NCBI Taxonomy" id="553175"/>
    <lineage>
        <taxon>Bacteria</taxon>
        <taxon>Pseudomonadati</taxon>
        <taxon>Bacteroidota</taxon>
        <taxon>Bacteroidia</taxon>
        <taxon>Bacteroidales</taxon>
        <taxon>Porphyromonadaceae</taxon>
        <taxon>Porphyromonas</taxon>
    </lineage>
</organism>
<evidence type="ECO:0000313" key="2">
    <source>
        <dbReference type="EMBL" id="EEN83261.1"/>
    </source>
</evidence>
<dbReference type="SUPFAM" id="SSF53300">
    <property type="entry name" value="vWA-like"/>
    <property type="match status" value="1"/>
</dbReference>